<dbReference type="RefSeq" id="WP_382387601.1">
    <property type="nucleotide sequence ID" value="NZ_JBHLWI010000028.1"/>
</dbReference>
<evidence type="ECO:0000256" key="3">
    <source>
        <dbReference type="ARBA" id="ARBA00022679"/>
    </source>
</evidence>
<gene>
    <name evidence="11" type="ORF">ACFFIP_10605</name>
</gene>
<evidence type="ECO:0000256" key="8">
    <source>
        <dbReference type="RuleBase" id="RU003448"/>
    </source>
</evidence>
<name>A0ABV6FTD1_9BACT</name>
<evidence type="ECO:0000256" key="4">
    <source>
        <dbReference type="ARBA" id="ARBA00022741"/>
    </source>
</evidence>
<comment type="similarity">
    <text evidence="2 8">Belongs to the aspartokinase family.</text>
</comment>
<evidence type="ECO:0000313" key="12">
    <source>
        <dbReference type="Proteomes" id="UP001589797"/>
    </source>
</evidence>
<organism evidence="11 12">
    <name type="scientific">Fontibacter flavus</name>
    <dbReference type="NCBI Taxonomy" id="654838"/>
    <lineage>
        <taxon>Bacteria</taxon>
        <taxon>Pseudomonadati</taxon>
        <taxon>Bacteroidota</taxon>
        <taxon>Cytophagia</taxon>
        <taxon>Cytophagales</taxon>
        <taxon>Cyclobacteriaceae</taxon>
        <taxon>Fontibacter</taxon>
    </lineage>
</organism>
<dbReference type="PANTHER" id="PTHR21499">
    <property type="entry name" value="ASPARTATE KINASE"/>
    <property type="match status" value="1"/>
</dbReference>
<evidence type="ECO:0000256" key="1">
    <source>
        <dbReference type="ARBA" id="ARBA00004766"/>
    </source>
</evidence>
<dbReference type="SUPFAM" id="SSF53633">
    <property type="entry name" value="Carbamate kinase-like"/>
    <property type="match status" value="1"/>
</dbReference>
<dbReference type="InterPro" id="IPR042199">
    <property type="entry name" value="AsparK_Bifunc_asparK/hSer_DH"/>
</dbReference>
<dbReference type="EMBL" id="JBHLWI010000028">
    <property type="protein sequence ID" value="MFC0263133.1"/>
    <property type="molecule type" value="Genomic_DNA"/>
</dbReference>
<evidence type="ECO:0000313" key="11">
    <source>
        <dbReference type="EMBL" id="MFC0263133.1"/>
    </source>
</evidence>
<comment type="pathway">
    <text evidence="1 9">Amino-acid biosynthesis; L-lysine biosynthesis via DAP pathway; (S)-tetrahydrodipicolinate from L-aspartate: step 1/4.</text>
</comment>
<comment type="catalytic activity">
    <reaction evidence="7 8">
        <text>L-aspartate + ATP = 4-phospho-L-aspartate + ADP</text>
        <dbReference type="Rhea" id="RHEA:23776"/>
        <dbReference type="ChEBI" id="CHEBI:29991"/>
        <dbReference type="ChEBI" id="CHEBI:30616"/>
        <dbReference type="ChEBI" id="CHEBI:57535"/>
        <dbReference type="ChEBI" id="CHEBI:456216"/>
        <dbReference type="EC" id="2.7.2.4"/>
    </reaction>
</comment>
<dbReference type="NCBIfam" id="TIGR00657">
    <property type="entry name" value="asp_kinases"/>
    <property type="match status" value="1"/>
</dbReference>
<dbReference type="InterPro" id="IPR036393">
    <property type="entry name" value="AceGlu_kinase-like_sf"/>
</dbReference>
<evidence type="ECO:0000259" key="10">
    <source>
        <dbReference type="Pfam" id="PF00696"/>
    </source>
</evidence>
<proteinExistence type="inferred from homology"/>
<protein>
    <recommendedName>
        <fullName evidence="8">Aspartokinase</fullName>
        <ecNumber evidence="8">2.7.2.4</ecNumber>
    </recommendedName>
</protein>
<dbReference type="Proteomes" id="UP001589797">
    <property type="component" value="Unassembled WGS sequence"/>
</dbReference>
<sequence>MSKTFVFKFGGASVKDADSVKNLSNILYNRLRNHTIIVISAMGKTTNALEQILDKKLNEEDFSLNSTIIENYHLDICAGLFESSHQIFSIINNYFLQLSRDLEKPLNRENYDSYYDQIISYGELISTRIVQEYLCQEGIYCIWQDAREIIQTNSDYRFAKIDWKKTQHQVDKILKPSLAKFPIVTQGFIGKSDQGKTTTLGREGSDFTAAILASCLKANSVTIWKDVEGVLNADPKRFPHTVKFEELDYKEAAELTYYGASVIHPKTIKPLANLSIPLFVRSFIHPDRPGTKIHNLQSTSTIPCIVIKDDQILVSFKVTDFTFINESHIHRIYAELEKLKLKVNMLQTSAISISIVIDKQIFKLETLIESLNQEFEIRYNESLQLITVKNHTPELIQELMKERDILMEQMTRTTYQMIVKPLA</sequence>
<evidence type="ECO:0000256" key="9">
    <source>
        <dbReference type="RuleBase" id="RU004249"/>
    </source>
</evidence>
<dbReference type="EC" id="2.7.2.4" evidence="8"/>
<dbReference type="Gene3D" id="3.40.1160.10">
    <property type="entry name" value="Acetylglutamate kinase-like"/>
    <property type="match status" value="1"/>
</dbReference>
<evidence type="ECO:0000256" key="2">
    <source>
        <dbReference type="ARBA" id="ARBA00010122"/>
    </source>
</evidence>
<dbReference type="PANTHER" id="PTHR21499:SF59">
    <property type="entry name" value="ASPARTOKINASE"/>
    <property type="match status" value="1"/>
</dbReference>
<dbReference type="InterPro" id="IPR045865">
    <property type="entry name" value="ACT-like_dom_sf"/>
</dbReference>
<dbReference type="SUPFAM" id="SSF55021">
    <property type="entry name" value="ACT-like"/>
    <property type="match status" value="1"/>
</dbReference>
<comment type="pathway">
    <text evidence="9">Amino-acid biosynthesis; L-methionine biosynthesis via de novo pathway; L-homoserine from L-aspartate: step 1/3.</text>
</comment>
<keyword evidence="12" id="KW-1185">Reference proteome</keyword>
<keyword evidence="5 8" id="KW-0418">Kinase</keyword>
<keyword evidence="3 8" id="KW-0808">Transferase</keyword>
<evidence type="ECO:0000256" key="5">
    <source>
        <dbReference type="ARBA" id="ARBA00022777"/>
    </source>
</evidence>
<feature type="domain" description="Aspartate/glutamate/uridylate kinase" evidence="10">
    <location>
        <begin position="3"/>
        <end position="282"/>
    </location>
</feature>
<comment type="caution">
    <text evidence="11">The sequence shown here is derived from an EMBL/GenBank/DDBJ whole genome shotgun (WGS) entry which is preliminary data.</text>
</comment>
<keyword evidence="9" id="KW-0028">Amino-acid biosynthesis</keyword>
<accession>A0ABV6FTD1</accession>
<keyword evidence="4" id="KW-0547">Nucleotide-binding</keyword>
<comment type="pathway">
    <text evidence="9">Amino-acid biosynthesis; L-threonine biosynthesis; L-threonine from L-aspartate: step 1/5.</text>
</comment>
<evidence type="ECO:0000256" key="6">
    <source>
        <dbReference type="ARBA" id="ARBA00022840"/>
    </source>
</evidence>
<dbReference type="GO" id="GO:0004072">
    <property type="term" value="F:aspartate kinase activity"/>
    <property type="evidence" value="ECO:0007669"/>
    <property type="project" value="UniProtKB-EC"/>
</dbReference>
<evidence type="ECO:0000256" key="7">
    <source>
        <dbReference type="ARBA" id="ARBA00047872"/>
    </source>
</evidence>
<dbReference type="InterPro" id="IPR001048">
    <property type="entry name" value="Asp/Glu/Uridylate_kinase"/>
</dbReference>
<dbReference type="Gene3D" id="1.20.120.1320">
    <property type="entry name" value="Aspartokinase, catalytic domain"/>
    <property type="match status" value="1"/>
</dbReference>
<keyword evidence="6" id="KW-0067">ATP-binding</keyword>
<dbReference type="Pfam" id="PF00696">
    <property type="entry name" value="AA_kinase"/>
    <property type="match status" value="1"/>
</dbReference>
<reference evidence="11 12" key="1">
    <citation type="submission" date="2024-09" db="EMBL/GenBank/DDBJ databases">
        <authorList>
            <person name="Sun Q."/>
            <person name="Mori K."/>
        </authorList>
    </citation>
    <scope>NUCLEOTIDE SEQUENCE [LARGE SCALE GENOMIC DNA]</scope>
    <source>
        <strain evidence="11 12">CCM 7650</strain>
    </source>
</reference>
<dbReference type="InterPro" id="IPR001341">
    <property type="entry name" value="Asp_kinase"/>
</dbReference>